<dbReference type="Gene3D" id="1.10.1280.10">
    <property type="entry name" value="Di-copper center containing domain from catechol oxidase"/>
    <property type="match status" value="1"/>
</dbReference>
<dbReference type="PRINTS" id="PR00092">
    <property type="entry name" value="TYROSINASE"/>
</dbReference>
<comment type="similarity">
    <text evidence="1">Belongs to the tyrosinase family.</text>
</comment>
<dbReference type="InterPro" id="IPR008922">
    <property type="entry name" value="Di-copper_centre_dom_sf"/>
</dbReference>
<sequence length="324" mass="36725">MNIRKEIRTLSPSEKLAFTNALLKLREGEAGATQYDRYVHWHHAVMKPTVHPYEPQDPDYRNGAHLGPAFLPWHREMLLQLESELQAIDSNITLPYWDWTLDAADPEKSPVWSADLMGGNGAANDGFNVQIGPFAYRYGGWPVPAYPQDGLSGPGLKRQFSTLVNSLPTATDLKMAMNEGLYDEPNYNASPFNRGFRNRLEGWITQKGDPQVTTPGSQLHNRVHLWIGGNMLAMTSPEDPVFFLHHCFIDKIWADWQAQMMLDKPAQAPHYCPMEGGPAGHNYDDVIKPWTRRIRDVMDISTLGYTYEPATPLTKRPFKSPFMA</sequence>
<proteinExistence type="inferred from homology"/>
<dbReference type="RefSeq" id="WP_057013984.1">
    <property type="nucleotide sequence ID" value="NZ_JYLH01000015.1"/>
</dbReference>
<dbReference type="GO" id="GO:0046872">
    <property type="term" value="F:metal ion binding"/>
    <property type="evidence" value="ECO:0007669"/>
    <property type="project" value="UniProtKB-KW"/>
</dbReference>
<dbReference type="AlphaFoldDB" id="A0A0R2Y939"/>
<dbReference type="PANTHER" id="PTHR11474:SF126">
    <property type="entry name" value="TYROSINASE-LIKE PROTEIN TYR-1-RELATED"/>
    <property type="match status" value="1"/>
</dbReference>
<keyword evidence="3" id="KW-0186">Copper</keyword>
<evidence type="ECO:0000256" key="3">
    <source>
        <dbReference type="ARBA" id="ARBA00023008"/>
    </source>
</evidence>
<evidence type="ECO:0000259" key="4">
    <source>
        <dbReference type="PROSITE" id="PS00497"/>
    </source>
</evidence>
<accession>A0A0R2Y939</accession>
<organism evidence="6 7">
    <name type="scientific">Pseudomonas libanensis</name>
    <dbReference type="NCBI Taxonomy" id="75588"/>
    <lineage>
        <taxon>Bacteria</taxon>
        <taxon>Pseudomonadati</taxon>
        <taxon>Pseudomonadota</taxon>
        <taxon>Gammaproteobacteria</taxon>
        <taxon>Pseudomonadales</taxon>
        <taxon>Pseudomonadaceae</taxon>
        <taxon>Pseudomonas</taxon>
    </lineage>
</organism>
<gene>
    <name evidence="6" type="ORF">TU73_22050</name>
</gene>
<dbReference type="InterPro" id="IPR002227">
    <property type="entry name" value="Tyrosinase_Cu-bd"/>
</dbReference>
<dbReference type="SUPFAM" id="SSF48056">
    <property type="entry name" value="Di-copper centre-containing domain"/>
    <property type="match status" value="1"/>
</dbReference>
<dbReference type="PROSITE" id="PS00498">
    <property type="entry name" value="TYROSINASE_2"/>
    <property type="match status" value="1"/>
</dbReference>
<dbReference type="EMBL" id="JYLH01000015">
    <property type="protein sequence ID" value="KRP42699.1"/>
    <property type="molecule type" value="Genomic_DNA"/>
</dbReference>
<evidence type="ECO:0000259" key="5">
    <source>
        <dbReference type="PROSITE" id="PS00498"/>
    </source>
</evidence>
<dbReference type="InterPro" id="IPR050316">
    <property type="entry name" value="Tyrosinase/Hemocyanin"/>
</dbReference>
<evidence type="ECO:0000313" key="7">
    <source>
        <dbReference type="Proteomes" id="UP000051446"/>
    </source>
</evidence>
<evidence type="ECO:0000256" key="2">
    <source>
        <dbReference type="ARBA" id="ARBA00022723"/>
    </source>
</evidence>
<dbReference type="GO" id="GO:0016491">
    <property type="term" value="F:oxidoreductase activity"/>
    <property type="evidence" value="ECO:0007669"/>
    <property type="project" value="InterPro"/>
</dbReference>
<dbReference type="PROSITE" id="PS00497">
    <property type="entry name" value="TYROSINASE_1"/>
    <property type="match status" value="1"/>
</dbReference>
<dbReference type="PANTHER" id="PTHR11474">
    <property type="entry name" value="TYROSINASE FAMILY MEMBER"/>
    <property type="match status" value="1"/>
</dbReference>
<evidence type="ECO:0000256" key="1">
    <source>
        <dbReference type="ARBA" id="ARBA00009928"/>
    </source>
</evidence>
<reference evidence="6 7" key="1">
    <citation type="submission" date="2015-02" db="EMBL/GenBank/DDBJ databases">
        <title>Pseudomonas helleri sp. nov. and Pseudomonas weihenstephanensis sp. nov., isolated from raw cows milk.</title>
        <authorList>
            <person name="von Neubeck M."/>
            <person name="Huptas C."/>
            <person name="Wenning M."/>
            <person name="Scherer S."/>
        </authorList>
    </citation>
    <scope>NUCLEOTIDE SEQUENCE [LARGE SCALE GENOMIC DNA]</scope>
    <source>
        <strain evidence="6 7">DSM 17149</strain>
    </source>
</reference>
<dbReference type="Pfam" id="PF00264">
    <property type="entry name" value="Tyrosinase"/>
    <property type="match status" value="1"/>
</dbReference>
<protein>
    <submittedName>
        <fullName evidence="6">Tyrosinase</fullName>
    </submittedName>
</protein>
<dbReference type="PATRIC" id="fig|75588.4.peg.1161"/>
<keyword evidence="2" id="KW-0479">Metal-binding</keyword>
<feature type="domain" description="Tyrosinase copper-binding" evidence="5">
    <location>
        <begin position="239"/>
        <end position="250"/>
    </location>
</feature>
<evidence type="ECO:0000313" key="6">
    <source>
        <dbReference type="EMBL" id="KRP42699.1"/>
    </source>
</evidence>
<name>A0A0R2Y939_9PSED</name>
<dbReference type="Proteomes" id="UP000051446">
    <property type="component" value="Unassembled WGS sequence"/>
</dbReference>
<comment type="caution">
    <text evidence="6">The sequence shown here is derived from an EMBL/GenBank/DDBJ whole genome shotgun (WGS) entry which is preliminary data.</text>
</comment>
<feature type="domain" description="Tyrosinase copper-binding" evidence="4">
    <location>
        <begin position="65"/>
        <end position="82"/>
    </location>
</feature>